<evidence type="ECO:0000256" key="4">
    <source>
        <dbReference type="ARBA" id="ARBA00009503"/>
    </source>
</evidence>
<dbReference type="Pfam" id="PF00809">
    <property type="entry name" value="Pterin_bind"/>
    <property type="match status" value="1"/>
</dbReference>
<keyword evidence="7 13" id="KW-0808">Transferase</keyword>
<dbReference type="GO" id="GO:0046654">
    <property type="term" value="P:tetrahydrofolate biosynthetic process"/>
    <property type="evidence" value="ECO:0007669"/>
    <property type="project" value="UniProtKB-UniPathway"/>
</dbReference>
<dbReference type="UniPathway" id="UPA00077">
    <property type="reaction ID" value="UER00156"/>
</dbReference>
<reference evidence="15 16" key="1">
    <citation type="submission" date="2014-11" db="EMBL/GenBank/DDBJ databases">
        <authorList>
            <person name="Urmite Genomes Urmite Genomes"/>
        </authorList>
    </citation>
    <scope>NUCLEOTIDE SEQUENCE [LARGE SCALE GENOMIC DNA]</scope>
    <source>
        <strain evidence="15 16">Oc5</strain>
    </source>
</reference>
<keyword evidence="8 13" id="KW-0479">Metal-binding</keyword>
<proteinExistence type="inferred from homology"/>
<evidence type="ECO:0000256" key="12">
    <source>
        <dbReference type="ARBA" id="ARBA00053449"/>
    </source>
</evidence>
<evidence type="ECO:0000256" key="13">
    <source>
        <dbReference type="RuleBase" id="RU361205"/>
    </source>
</evidence>
<dbReference type="PANTHER" id="PTHR20941">
    <property type="entry name" value="FOLATE SYNTHESIS PROTEINS"/>
    <property type="match status" value="1"/>
</dbReference>
<dbReference type="PANTHER" id="PTHR20941:SF1">
    <property type="entry name" value="FOLIC ACID SYNTHESIS PROTEIN FOL1"/>
    <property type="match status" value="1"/>
</dbReference>
<dbReference type="Proteomes" id="UP000040453">
    <property type="component" value="Unassembled WGS sequence"/>
</dbReference>
<evidence type="ECO:0000256" key="2">
    <source>
        <dbReference type="ARBA" id="ARBA00001946"/>
    </source>
</evidence>
<comment type="cofactor">
    <cofactor evidence="2 13">
        <name>Mg(2+)</name>
        <dbReference type="ChEBI" id="CHEBI:18420"/>
    </cofactor>
</comment>
<comment type="pathway">
    <text evidence="3 13">Cofactor biosynthesis; tetrahydrofolate biosynthesis; 7,8-dihydrofolate from 2-amino-4-hydroxy-6-hydroxymethyl-7,8-dihydropteridine diphosphate and 4-aminobenzoate: step 1/2.</text>
</comment>
<evidence type="ECO:0000256" key="11">
    <source>
        <dbReference type="ARBA" id="ARBA00030193"/>
    </source>
</evidence>
<dbReference type="PROSITE" id="PS50972">
    <property type="entry name" value="PTERIN_BINDING"/>
    <property type="match status" value="1"/>
</dbReference>
<dbReference type="InterPro" id="IPR000489">
    <property type="entry name" value="Pterin-binding_dom"/>
</dbReference>
<dbReference type="GO" id="GO:0046656">
    <property type="term" value="P:folic acid biosynthetic process"/>
    <property type="evidence" value="ECO:0007669"/>
    <property type="project" value="UniProtKB-KW"/>
</dbReference>
<evidence type="ECO:0000256" key="5">
    <source>
        <dbReference type="ARBA" id="ARBA00012458"/>
    </source>
</evidence>
<evidence type="ECO:0000256" key="8">
    <source>
        <dbReference type="ARBA" id="ARBA00022723"/>
    </source>
</evidence>
<gene>
    <name evidence="15" type="primary">folP</name>
    <name evidence="15" type="ORF">BN997_00004</name>
</gene>
<accession>A0A0A1MM58</accession>
<dbReference type="OrthoDB" id="9811744at2"/>
<dbReference type="PROSITE" id="PS00792">
    <property type="entry name" value="DHPS_1"/>
    <property type="match status" value="1"/>
</dbReference>
<evidence type="ECO:0000256" key="6">
    <source>
        <dbReference type="ARBA" id="ARBA00016919"/>
    </source>
</evidence>
<dbReference type="SUPFAM" id="SSF51717">
    <property type="entry name" value="Dihydropteroate synthetase-like"/>
    <property type="match status" value="1"/>
</dbReference>
<evidence type="ECO:0000313" key="15">
    <source>
        <dbReference type="EMBL" id="CEI80211.1"/>
    </source>
</evidence>
<dbReference type="InterPro" id="IPR006390">
    <property type="entry name" value="DHP_synth_dom"/>
</dbReference>
<evidence type="ECO:0000256" key="1">
    <source>
        <dbReference type="ARBA" id="ARBA00000012"/>
    </source>
</evidence>
<dbReference type="RefSeq" id="WP_042528553.1">
    <property type="nucleotide sequence ID" value="NZ_CAXOIH010000032.1"/>
</dbReference>
<protein>
    <recommendedName>
        <fullName evidence="6 13">Dihydropteroate synthase</fullName>
        <shortName evidence="13">DHPS</shortName>
        <ecNumber evidence="5 13">2.5.1.15</ecNumber>
    </recommendedName>
    <alternativeName>
        <fullName evidence="11 13">Dihydropteroate pyrophosphorylase</fullName>
    </alternativeName>
</protein>
<dbReference type="NCBIfam" id="TIGR01496">
    <property type="entry name" value="DHPS"/>
    <property type="match status" value="1"/>
</dbReference>
<dbReference type="GO" id="GO:0046872">
    <property type="term" value="F:metal ion binding"/>
    <property type="evidence" value="ECO:0007669"/>
    <property type="project" value="UniProtKB-KW"/>
</dbReference>
<dbReference type="GO" id="GO:0004156">
    <property type="term" value="F:dihydropteroate synthase activity"/>
    <property type="evidence" value="ECO:0007669"/>
    <property type="project" value="UniProtKB-EC"/>
</dbReference>
<evidence type="ECO:0000256" key="9">
    <source>
        <dbReference type="ARBA" id="ARBA00022842"/>
    </source>
</evidence>
<keyword evidence="9 13" id="KW-0460">Magnesium</keyword>
<dbReference type="PROSITE" id="PS00793">
    <property type="entry name" value="DHPS_2"/>
    <property type="match status" value="1"/>
</dbReference>
<dbReference type="Gene3D" id="3.20.20.20">
    <property type="entry name" value="Dihydropteroate synthase-like"/>
    <property type="match status" value="1"/>
</dbReference>
<dbReference type="FunFam" id="3.20.20.20:FF:000006">
    <property type="entry name" value="Dihydropteroate synthase"/>
    <property type="match status" value="1"/>
</dbReference>
<sequence>MQVMQAKEFQLDLNKRTHIMGILNVTPDSFSDGGRYTDIEKAAAAAKKMEKEGADIIDIGGESTRPGHTPVSAEEEAERIIPVIEALKNDLQIPISVDTFKASVAEQAVKAGASMINDIWGAKKEPEIAAVAARYQVPIILMHNRTDMDYGDFISDVKADLQASVSIAKQAGVEDKQIILDPGIGFAKTMEQNQYMIKELQELNIFGYPLLLAASRKRFIGDILDVPANQRDIGTAATTVIGIAKGARIVRVHDVKANLEAAKVADAIYYTNL</sequence>
<name>A0A0A1MM58_9BACI</name>
<dbReference type="EMBL" id="CDGG01000001">
    <property type="protein sequence ID" value="CEI80211.1"/>
    <property type="molecule type" value="Genomic_DNA"/>
</dbReference>
<comment type="catalytic activity">
    <reaction evidence="1">
        <text>(7,8-dihydropterin-6-yl)methyl diphosphate + 4-aminobenzoate = 7,8-dihydropteroate + diphosphate</text>
        <dbReference type="Rhea" id="RHEA:19949"/>
        <dbReference type="ChEBI" id="CHEBI:17836"/>
        <dbReference type="ChEBI" id="CHEBI:17839"/>
        <dbReference type="ChEBI" id="CHEBI:33019"/>
        <dbReference type="ChEBI" id="CHEBI:72950"/>
        <dbReference type="EC" id="2.5.1.15"/>
    </reaction>
</comment>
<dbReference type="InterPro" id="IPR045031">
    <property type="entry name" value="DHP_synth-like"/>
</dbReference>
<evidence type="ECO:0000256" key="3">
    <source>
        <dbReference type="ARBA" id="ARBA00004763"/>
    </source>
</evidence>
<dbReference type="STRING" id="545501.BN997_00004"/>
<evidence type="ECO:0000259" key="14">
    <source>
        <dbReference type="PROSITE" id="PS50972"/>
    </source>
</evidence>
<dbReference type="AlphaFoldDB" id="A0A0A1MM58"/>
<dbReference type="GO" id="GO:0005829">
    <property type="term" value="C:cytosol"/>
    <property type="evidence" value="ECO:0007669"/>
    <property type="project" value="TreeGrafter"/>
</dbReference>
<keyword evidence="16" id="KW-1185">Reference proteome</keyword>
<keyword evidence="10 13" id="KW-0289">Folate biosynthesis</keyword>
<feature type="domain" description="Pterin-binding" evidence="14">
    <location>
        <begin position="17"/>
        <end position="263"/>
    </location>
</feature>
<organism evidence="15 16">
    <name type="scientific">Oceanobacillus oncorhynchi</name>
    <dbReference type="NCBI Taxonomy" id="545501"/>
    <lineage>
        <taxon>Bacteria</taxon>
        <taxon>Bacillati</taxon>
        <taxon>Bacillota</taxon>
        <taxon>Bacilli</taxon>
        <taxon>Bacillales</taxon>
        <taxon>Bacillaceae</taxon>
        <taxon>Oceanobacillus</taxon>
    </lineage>
</organism>
<dbReference type="CDD" id="cd00739">
    <property type="entry name" value="DHPS"/>
    <property type="match status" value="1"/>
</dbReference>
<evidence type="ECO:0000256" key="10">
    <source>
        <dbReference type="ARBA" id="ARBA00022909"/>
    </source>
</evidence>
<comment type="similarity">
    <text evidence="4 13">Belongs to the DHPS family.</text>
</comment>
<evidence type="ECO:0000256" key="7">
    <source>
        <dbReference type="ARBA" id="ARBA00022679"/>
    </source>
</evidence>
<comment type="function">
    <text evidence="12 13">Catalyzes the condensation of para-aminobenzoate (pABA) with 6-hydroxymethyl-7,8-dihydropterin diphosphate (DHPt-PP) to form 7,8-dihydropteroate (H2Pte), the immediate precursor of folate derivatives.</text>
</comment>
<evidence type="ECO:0000313" key="16">
    <source>
        <dbReference type="Proteomes" id="UP000040453"/>
    </source>
</evidence>
<dbReference type="EC" id="2.5.1.15" evidence="5 13"/>
<dbReference type="InterPro" id="IPR011005">
    <property type="entry name" value="Dihydropteroate_synth-like_sf"/>
</dbReference>